<dbReference type="InterPro" id="IPR019734">
    <property type="entry name" value="TPR_rpt"/>
</dbReference>
<feature type="region of interest" description="Disordered" evidence="2">
    <location>
        <begin position="115"/>
        <end position="176"/>
    </location>
</feature>
<feature type="domain" description="HTH myb-type" evidence="4">
    <location>
        <begin position="213"/>
        <end position="259"/>
    </location>
</feature>
<dbReference type="InterPro" id="IPR001005">
    <property type="entry name" value="SANT/Myb"/>
</dbReference>
<feature type="region of interest" description="Disordered" evidence="2">
    <location>
        <begin position="230"/>
        <end position="398"/>
    </location>
</feature>
<organism evidence="5 6">
    <name type="scientific">Emiliania huxleyi (strain CCMP1516)</name>
    <dbReference type="NCBI Taxonomy" id="280463"/>
    <lineage>
        <taxon>Eukaryota</taxon>
        <taxon>Haptista</taxon>
        <taxon>Haptophyta</taxon>
        <taxon>Prymnesiophyceae</taxon>
        <taxon>Isochrysidales</taxon>
        <taxon>Noelaerhabdaceae</taxon>
        <taxon>Emiliania</taxon>
    </lineage>
</organism>
<dbReference type="Gene3D" id="1.10.10.60">
    <property type="entry name" value="Homeodomain-like"/>
    <property type="match status" value="1"/>
</dbReference>
<feature type="region of interest" description="Disordered" evidence="2">
    <location>
        <begin position="819"/>
        <end position="856"/>
    </location>
</feature>
<reference evidence="5" key="2">
    <citation type="submission" date="2024-10" db="UniProtKB">
        <authorList>
            <consortium name="EnsemblProtists"/>
        </authorList>
    </citation>
    <scope>IDENTIFICATION</scope>
</reference>
<protein>
    <recommendedName>
        <fullName evidence="7">Myb-like domain-containing protein</fullName>
    </recommendedName>
</protein>
<evidence type="ECO:0000259" key="4">
    <source>
        <dbReference type="PROSITE" id="PS51294"/>
    </source>
</evidence>
<proteinExistence type="predicted"/>
<dbReference type="CDD" id="cd00167">
    <property type="entry name" value="SANT"/>
    <property type="match status" value="1"/>
</dbReference>
<feature type="domain" description="Myb-like" evidence="3">
    <location>
        <begin position="214"/>
        <end position="255"/>
    </location>
</feature>
<evidence type="ECO:0008006" key="7">
    <source>
        <dbReference type="Google" id="ProtNLM"/>
    </source>
</evidence>
<evidence type="ECO:0000259" key="3">
    <source>
        <dbReference type="PROSITE" id="PS50090"/>
    </source>
</evidence>
<dbReference type="PROSITE" id="PS50090">
    <property type="entry name" value="MYB_LIKE"/>
    <property type="match status" value="1"/>
</dbReference>
<feature type="compositionally biased region" description="Pro residues" evidence="2">
    <location>
        <begin position="150"/>
        <end position="169"/>
    </location>
</feature>
<dbReference type="EnsemblProtists" id="EOD29035">
    <property type="protein sequence ID" value="EOD29035"/>
    <property type="gene ID" value="EMIHUDRAFT_468611"/>
</dbReference>
<feature type="compositionally biased region" description="Basic and acidic residues" evidence="2">
    <location>
        <begin position="836"/>
        <end position="850"/>
    </location>
</feature>
<feature type="compositionally biased region" description="Basic residues" evidence="2">
    <location>
        <begin position="268"/>
        <end position="279"/>
    </location>
</feature>
<dbReference type="InterPro" id="IPR017930">
    <property type="entry name" value="Myb_dom"/>
</dbReference>
<accession>A0A0D3JZV0</accession>
<dbReference type="PaxDb" id="2903-EOD29035"/>
<name>A0A0D3JZV0_EMIH1</name>
<dbReference type="GeneID" id="17274580"/>
<feature type="compositionally biased region" description="Low complexity" evidence="2">
    <location>
        <begin position="126"/>
        <end position="149"/>
    </location>
</feature>
<dbReference type="KEGG" id="ehx:EMIHUDRAFT_468611"/>
<sequence length="1134" mass="120807">MMANSLLQAVNILEKQAHEPSVFGCIASRLLHLARSPGALCLTLKYASSADELRTALECLAPEAVRRCYQHAVNPEVLSRVCDVARQILAKALVNAAELLLAVLAINARPPAAPLQPPDGASHCCSPLASSAAASTSSSSSSSSAEGSQSPPPPPRPAPAQPLPLPPAPESSEESHISVKLLLRGMQTLSRQPPLPPARHQPEKERAGAVCVAWTADDDAIVKAGLEAGESWGDIAERLPGRSVDSVRSRTKRLADKSAGDAAAQVAKGRRATSRKRRRADPAEPSAEDDTVPERGPASSSSSSSSAEGSQSPPPPPRPAPAQPQPLPPAPESSEESHISVKLLLRGMQTLSRQPPLPTSRKRRRADPAEPSAEDDTVPERGPGHARSVREERPEEEVKRLELERLLADLEADPTDAQKEAALRGAIPTGKGRLQERLRYVVKGAREAVGRAEQQRRAARVTQLERLVAAFEADPTDAQKEAALRGALPTGTPPAELRPVVRLAREALGRAEEQQRAARVTQLERLVAAFEADPTAADKEAALRGALQSGYGSYPAELRPVVRLAREALGRAEEQQRAARVTQLERLVAAFEADPTAADKEAALWSALPSGYESYPAELRPVVRLAREALGRAEEQQRAARREQVRVLQARAQRRTYQAVTALRQRLPHLNWGALDASGVGLAPEEAAVTRLGMLSEAAAGAAETADGAVIRMGIDALSSCLLSVASLQSMEVRTQRNAAHAALSHLRGLVTAEAKAVKAAVLTQRRRDRQAEKAAAAAARAARRAEQAAKRAREGGSVLIELTPGAAGARPVSLTLTVKLPKPKAKGRPKPSASAERDPDYRTLADGRAEPPLLCRKPTGERLKLSDRLLRLMRAWYARGIFDGNGKPLDAAAKAFERAARLEPPSLLASHFSAVVLSGTHDPEDSKGPGGSNRFARTKRRNALVPLTVGDAFKTASGARGLVRSDQSARPMAHWRLVNPEFAVVLRDLLAHDGVPPSAIDTCLVSPMAYGGLALADRVRKDSKGEHRDAKSGKGTWTVSWGSGSNLVVKRLPEERLAAMGVAHSASRPEATKELDKTERGGESAYLSGSCNATHVHYVKPRGADAGLTVAFTVAVFFTQPLGAALGPHFSAE</sequence>
<reference evidence="6" key="1">
    <citation type="journal article" date="2013" name="Nature">
        <title>Pan genome of the phytoplankton Emiliania underpins its global distribution.</title>
        <authorList>
            <person name="Read B.A."/>
            <person name="Kegel J."/>
            <person name="Klute M.J."/>
            <person name="Kuo A."/>
            <person name="Lefebvre S.C."/>
            <person name="Maumus F."/>
            <person name="Mayer C."/>
            <person name="Miller J."/>
            <person name="Monier A."/>
            <person name="Salamov A."/>
            <person name="Young J."/>
            <person name="Aguilar M."/>
            <person name="Claverie J.M."/>
            <person name="Frickenhaus S."/>
            <person name="Gonzalez K."/>
            <person name="Herman E.K."/>
            <person name="Lin Y.C."/>
            <person name="Napier J."/>
            <person name="Ogata H."/>
            <person name="Sarno A.F."/>
            <person name="Shmutz J."/>
            <person name="Schroeder D."/>
            <person name="de Vargas C."/>
            <person name="Verret F."/>
            <person name="von Dassow P."/>
            <person name="Valentin K."/>
            <person name="Van de Peer Y."/>
            <person name="Wheeler G."/>
            <person name="Dacks J.B."/>
            <person name="Delwiche C.F."/>
            <person name="Dyhrman S.T."/>
            <person name="Glockner G."/>
            <person name="John U."/>
            <person name="Richards T."/>
            <person name="Worden A.Z."/>
            <person name="Zhang X."/>
            <person name="Grigoriev I.V."/>
            <person name="Allen A.E."/>
            <person name="Bidle K."/>
            <person name="Borodovsky M."/>
            <person name="Bowler C."/>
            <person name="Brownlee C."/>
            <person name="Cock J.M."/>
            <person name="Elias M."/>
            <person name="Gladyshev V.N."/>
            <person name="Groth M."/>
            <person name="Guda C."/>
            <person name="Hadaegh A."/>
            <person name="Iglesias-Rodriguez M.D."/>
            <person name="Jenkins J."/>
            <person name="Jones B.M."/>
            <person name="Lawson T."/>
            <person name="Leese F."/>
            <person name="Lindquist E."/>
            <person name="Lobanov A."/>
            <person name="Lomsadze A."/>
            <person name="Malik S.B."/>
            <person name="Marsh M.E."/>
            <person name="Mackinder L."/>
            <person name="Mock T."/>
            <person name="Mueller-Roeber B."/>
            <person name="Pagarete A."/>
            <person name="Parker M."/>
            <person name="Probert I."/>
            <person name="Quesneville H."/>
            <person name="Raines C."/>
            <person name="Rensing S.A."/>
            <person name="Riano-Pachon D.M."/>
            <person name="Richier S."/>
            <person name="Rokitta S."/>
            <person name="Shiraiwa Y."/>
            <person name="Soanes D.M."/>
            <person name="van der Giezen M."/>
            <person name="Wahlund T.M."/>
            <person name="Williams B."/>
            <person name="Wilson W."/>
            <person name="Wolfe G."/>
            <person name="Wurch L.L."/>
        </authorList>
    </citation>
    <scope>NUCLEOTIDE SEQUENCE</scope>
</reference>
<feature type="compositionally biased region" description="Basic and acidic residues" evidence="2">
    <location>
        <begin position="378"/>
        <end position="398"/>
    </location>
</feature>
<keyword evidence="1" id="KW-0802">TPR repeat</keyword>
<feature type="compositionally biased region" description="Basic and acidic residues" evidence="2">
    <location>
        <begin position="235"/>
        <end position="259"/>
    </location>
</feature>
<dbReference type="HOGENOM" id="CLU_278679_0_0_1"/>
<feature type="compositionally biased region" description="Low complexity" evidence="2">
    <location>
        <begin position="294"/>
        <end position="311"/>
    </location>
</feature>
<feature type="compositionally biased region" description="Pro residues" evidence="2">
    <location>
        <begin position="312"/>
        <end position="331"/>
    </location>
</feature>
<dbReference type="PROSITE" id="PS50005">
    <property type="entry name" value="TPR"/>
    <property type="match status" value="1"/>
</dbReference>
<evidence type="ECO:0000313" key="5">
    <source>
        <dbReference type="EnsemblProtists" id="EOD29035"/>
    </source>
</evidence>
<dbReference type="AlphaFoldDB" id="A0A0D3JZV0"/>
<evidence type="ECO:0000256" key="2">
    <source>
        <dbReference type="SAM" id="MobiDB-lite"/>
    </source>
</evidence>
<keyword evidence="6" id="KW-1185">Reference proteome</keyword>
<feature type="repeat" description="TPR" evidence="1">
    <location>
        <begin position="874"/>
        <end position="907"/>
    </location>
</feature>
<evidence type="ECO:0000256" key="1">
    <source>
        <dbReference type="PROSITE-ProRule" id="PRU00339"/>
    </source>
</evidence>
<evidence type="ECO:0000313" key="6">
    <source>
        <dbReference type="Proteomes" id="UP000013827"/>
    </source>
</evidence>
<dbReference type="PROSITE" id="PS51294">
    <property type="entry name" value="HTH_MYB"/>
    <property type="match status" value="1"/>
</dbReference>
<dbReference type="RefSeq" id="XP_005781464.1">
    <property type="nucleotide sequence ID" value="XM_005781407.1"/>
</dbReference>
<dbReference type="Proteomes" id="UP000013827">
    <property type="component" value="Unassembled WGS sequence"/>
</dbReference>
<dbReference type="OMA" id="EAIHIEG"/>